<dbReference type="EMBL" id="JBHSHP010000008">
    <property type="protein sequence ID" value="MFC4753646.1"/>
    <property type="molecule type" value="Genomic_DNA"/>
</dbReference>
<feature type="transmembrane region" description="Helical" evidence="7">
    <location>
        <begin position="20"/>
        <end position="40"/>
    </location>
</feature>
<proteinExistence type="inferred from homology"/>
<dbReference type="Gene3D" id="3.40.30.10">
    <property type="entry name" value="Glutaredoxin"/>
    <property type="match status" value="1"/>
</dbReference>
<evidence type="ECO:0000313" key="9">
    <source>
        <dbReference type="EMBL" id="MFC4753646.1"/>
    </source>
</evidence>
<keyword evidence="10" id="KW-1185">Reference proteome</keyword>
<protein>
    <submittedName>
        <fullName evidence="9">DsbA family protein</fullName>
    </submittedName>
</protein>
<dbReference type="PANTHER" id="PTHR13887">
    <property type="entry name" value="GLUTATHIONE S-TRANSFERASE KAPPA"/>
    <property type="match status" value="1"/>
</dbReference>
<evidence type="ECO:0000256" key="4">
    <source>
        <dbReference type="ARBA" id="ARBA00023157"/>
    </source>
</evidence>
<dbReference type="Proteomes" id="UP001595836">
    <property type="component" value="Unassembled WGS sequence"/>
</dbReference>
<gene>
    <name evidence="9" type="ORF">ACFO7U_02480</name>
</gene>
<evidence type="ECO:0000256" key="1">
    <source>
        <dbReference type="ARBA" id="ARBA00005791"/>
    </source>
</evidence>
<evidence type="ECO:0000256" key="2">
    <source>
        <dbReference type="ARBA" id="ARBA00022729"/>
    </source>
</evidence>
<reference evidence="10" key="1">
    <citation type="journal article" date="2019" name="Int. J. Syst. Evol. Microbiol.">
        <title>The Global Catalogue of Microorganisms (GCM) 10K type strain sequencing project: providing services to taxonomists for standard genome sequencing and annotation.</title>
        <authorList>
            <consortium name="The Broad Institute Genomics Platform"/>
            <consortium name="The Broad Institute Genome Sequencing Center for Infectious Disease"/>
            <person name="Wu L."/>
            <person name="Ma J."/>
        </authorList>
    </citation>
    <scope>NUCLEOTIDE SEQUENCE [LARGE SCALE GENOMIC DNA]</scope>
    <source>
        <strain evidence="10">JCM 11882</strain>
    </source>
</reference>
<keyword evidence="3" id="KW-0560">Oxidoreductase</keyword>
<keyword evidence="7" id="KW-1133">Transmembrane helix</keyword>
<name>A0ABV9PL92_9ACTN</name>
<feature type="compositionally biased region" description="Polar residues" evidence="6">
    <location>
        <begin position="43"/>
        <end position="52"/>
    </location>
</feature>
<dbReference type="SUPFAM" id="SSF52833">
    <property type="entry name" value="Thioredoxin-like"/>
    <property type="match status" value="1"/>
</dbReference>
<feature type="domain" description="Thioredoxin-like fold" evidence="8">
    <location>
        <begin position="79"/>
        <end position="246"/>
    </location>
</feature>
<evidence type="ECO:0000313" key="10">
    <source>
        <dbReference type="Proteomes" id="UP001595836"/>
    </source>
</evidence>
<keyword evidence="2" id="KW-0732">Signal</keyword>
<comment type="similarity">
    <text evidence="1">Belongs to the thioredoxin family. DsbA subfamily.</text>
</comment>
<sequence length="252" mass="27250">MNAPVSRHTLEAKYRRSRIWNIVLGAVVAFLGIVVVAQMLPGQSPTSTTTAGEASDETNAEANASGGGDMMFVRRDADDPRAIGDIDAPVVLTEWVDLRCPFCASFSRDTLPTLIAEYVDTAKVRIEFTDVAYFGEESEFASVAAQAAADQDKYVEYLTAVFDAAPEKGHPDLPREELIAFAEQVGMPDMDRFTAALDDPEIRKQTEAATLESQQLGVTAVPFFVAGETALSGAQPLTTFREYLDESLAAAE</sequence>
<keyword evidence="5" id="KW-0676">Redox-active center</keyword>
<organism evidence="9 10">
    <name type="scientific">Dietzia aurantiaca</name>
    <dbReference type="NCBI Taxonomy" id="983873"/>
    <lineage>
        <taxon>Bacteria</taxon>
        <taxon>Bacillati</taxon>
        <taxon>Actinomycetota</taxon>
        <taxon>Actinomycetes</taxon>
        <taxon>Mycobacteriales</taxon>
        <taxon>Dietziaceae</taxon>
        <taxon>Dietzia</taxon>
    </lineage>
</organism>
<dbReference type="RefSeq" id="WP_344988083.1">
    <property type="nucleotide sequence ID" value="NZ_BAABCD010000005.1"/>
</dbReference>
<comment type="caution">
    <text evidence="9">The sequence shown here is derived from an EMBL/GenBank/DDBJ whole genome shotgun (WGS) entry which is preliminary data.</text>
</comment>
<evidence type="ECO:0000256" key="7">
    <source>
        <dbReference type="SAM" id="Phobius"/>
    </source>
</evidence>
<keyword evidence="7" id="KW-0472">Membrane</keyword>
<dbReference type="InterPro" id="IPR012336">
    <property type="entry name" value="Thioredoxin-like_fold"/>
</dbReference>
<dbReference type="Pfam" id="PF13462">
    <property type="entry name" value="Thioredoxin_4"/>
    <property type="match status" value="1"/>
</dbReference>
<evidence type="ECO:0000256" key="6">
    <source>
        <dbReference type="SAM" id="MobiDB-lite"/>
    </source>
</evidence>
<accession>A0ABV9PL92</accession>
<keyword evidence="7" id="KW-0812">Transmembrane</keyword>
<evidence type="ECO:0000256" key="3">
    <source>
        <dbReference type="ARBA" id="ARBA00023002"/>
    </source>
</evidence>
<evidence type="ECO:0000259" key="8">
    <source>
        <dbReference type="Pfam" id="PF13462"/>
    </source>
</evidence>
<dbReference type="InterPro" id="IPR036249">
    <property type="entry name" value="Thioredoxin-like_sf"/>
</dbReference>
<keyword evidence="4" id="KW-1015">Disulfide bond</keyword>
<feature type="region of interest" description="Disordered" evidence="6">
    <location>
        <begin position="43"/>
        <end position="69"/>
    </location>
</feature>
<dbReference type="PANTHER" id="PTHR13887:SF14">
    <property type="entry name" value="DISULFIDE BOND FORMATION PROTEIN D"/>
    <property type="match status" value="1"/>
</dbReference>
<evidence type="ECO:0000256" key="5">
    <source>
        <dbReference type="ARBA" id="ARBA00023284"/>
    </source>
</evidence>